<keyword evidence="2" id="KW-0472">Membrane</keyword>
<organism evidence="3 4">
    <name type="scientific">Extremus antarcticus</name>
    <dbReference type="NCBI Taxonomy" id="702011"/>
    <lineage>
        <taxon>Eukaryota</taxon>
        <taxon>Fungi</taxon>
        <taxon>Dikarya</taxon>
        <taxon>Ascomycota</taxon>
        <taxon>Pezizomycotina</taxon>
        <taxon>Dothideomycetes</taxon>
        <taxon>Dothideomycetidae</taxon>
        <taxon>Mycosphaerellales</taxon>
        <taxon>Extremaceae</taxon>
        <taxon>Extremus</taxon>
    </lineage>
</organism>
<feature type="transmembrane region" description="Helical" evidence="2">
    <location>
        <begin position="124"/>
        <end position="149"/>
    </location>
</feature>
<evidence type="ECO:0000313" key="4">
    <source>
        <dbReference type="Proteomes" id="UP001271007"/>
    </source>
</evidence>
<keyword evidence="2" id="KW-0812">Transmembrane</keyword>
<evidence type="ECO:0000313" key="3">
    <source>
        <dbReference type="EMBL" id="KAK3058538.1"/>
    </source>
</evidence>
<dbReference type="AlphaFoldDB" id="A0AAJ0GJ63"/>
<keyword evidence="4" id="KW-1185">Reference proteome</keyword>
<dbReference type="EMBL" id="JAWDJX010000001">
    <property type="protein sequence ID" value="KAK3058538.1"/>
    <property type="molecule type" value="Genomic_DNA"/>
</dbReference>
<keyword evidence="2" id="KW-1133">Transmembrane helix</keyword>
<sequence>MSQHPSYAGMPPDGTPPTFSPTSANAPEVTPWSGTPVASPQPHLAGFADQSTYYGAQSAKYPSSWPYEERVGSSDGRDTMSSPGLESVRYIESEKESYQPGPRRDVVATTGSSKQKKRLCGMPLWLLLTIIVVLIALAVGLGVGLGLGLTHQKSVDQPTPPKIHPATSPNYFSTSGAFNGTGIALATQSFGQDTYGTVVVYFQHWTGQIRYMLLTTDGSWVGGDESTVVATNARNGTPIAAVAYAMNSTSTWHIFYIDEDSTLQEKINGNTTNYWLDGPLGSNGFKAMDDDNVGLQGCWEGYRPGGQINAVPLPGGNGQHYNSSSQTLGIDLWYGASPTSIESVSWSFGTETWARTDTTFEGFNGHAGIGCYSWGPGTVTYLMLSDLSDTVNIWWKDLNATAIGTSDHPVGSWTNSSAAIPNTFQNTSLGYTEFLYTQDSQLNLVGYNVSWDAESTAFILDDNFVIQDDVALAGTHMTVTAVPADSGGQNLLVFNQVTGSNISEYIRDLEGGQWTTYMLPIPPDE</sequence>
<protein>
    <recommendedName>
        <fullName evidence="5">Fucose-specific lectin</fullName>
    </recommendedName>
</protein>
<dbReference type="SUPFAM" id="SSF89372">
    <property type="entry name" value="Fucose-specific lectin"/>
    <property type="match status" value="1"/>
</dbReference>
<comment type="caution">
    <text evidence="3">The sequence shown here is derived from an EMBL/GenBank/DDBJ whole genome shotgun (WGS) entry which is preliminary data.</text>
</comment>
<feature type="region of interest" description="Disordered" evidence="1">
    <location>
        <begin position="59"/>
        <end position="84"/>
    </location>
</feature>
<reference evidence="3" key="1">
    <citation type="submission" date="2023-04" db="EMBL/GenBank/DDBJ databases">
        <title>Black Yeasts Isolated from many extreme environments.</title>
        <authorList>
            <person name="Coleine C."/>
            <person name="Stajich J.E."/>
            <person name="Selbmann L."/>
        </authorList>
    </citation>
    <scope>NUCLEOTIDE SEQUENCE</scope>
    <source>
        <strain evidence="3">CCFEE 5312</strain>
    </source>
</reference>
<accession>A0AAJ0GJ63</accession>
<evidence type="ECO:0000256" key="2">
    <source>
        <dbReference type="SAM" id="Phobius"/>
    </source>
</evidence>
<dbReference type="Gene3D" id="2.120.10.70">
    <property type="entry name" value="Fucose-specific lectin"/>
    <property type="match status" value="1"/>
</dbReference>
<name>A0AAJ0GJ63_9PEZI</name>
<dbReference type="Proteomes" id="UP001271007">
    <property type="component" value="Unassembled WGS sequence"/>
</dbReference>
<gene>
    <name evidence="3" type="ORF">LTR09_000102</name>
</gene>
<feature type="region of interest" description="Disordered" evidence="1">
    <location>
        <begin position="1"/>
        <end position="44"/>
    </location>
</feature>
<feature type="compositionally biased region" description="Basic and acidic residues" evidence="1">
    <location>
        <begin position="67"/>
        <end position="78"/>
    </location>
</feature>
<evidence type="ECO:0000256" key="1">
    <source>
        <dbReference type="SAM" id="MobiDB-lite"/>
    </source>
</evidence>
<evidence type="ECO:0008006" key="5">
    <source>
        <dbReference type="Google" id="ProtNLM"/>
    </source>
</evidence>
<proteinExistence type="predicted"/>